<evidence type="ECO:0000313" key="2">
    <source>
        <dbReference type="Proteomes" id="UP000030588"/>
    </source>
</evidence>
<accession>A0A0A6VB91</accession>
<sequence>MMPVRIFCIILIGTSIRGGGWTRRLTIYKTRFKFMIVWVLKDNISCNFYGKMGGKVVDSKSVDFSGKELIELAYGWKDIRILK</sequence>
<protein>
    <submittedName>
        <fullName evidence="1">Uncharacterized protein</fullName>
    </submittedName>
</protein>
<reference evidence="1 2" key="1">
    <citation type="submission" date="2014-10" db="EMBL/GenBank/DDBJ databases">
        <title>Draft genome of phytase producing Bacillus ginsengihumi strain M2.11.</title>
        <authorList>
            <person name="Toymentseva A."/>
            <person name="Boulygina E.A."/>
            <person name="Kazakov S.V."/>
            <person name="Kayumov I."/>
            <person name="Suleimanova A.D."/>
            <person name="Mardanova A.M."/>
            <person name="Maria S.N."/>
            <person name="Sergey M.Y."/>
            <person name="Sharipova M.R."/>
        </authorList>
    </citation>
    <scope>NUCLEOTIDE SEQUENCE [LARGE SCALE GENOMIC DNA]</scope>
    <source>
        <strain evidence="1 2">M2.11</strain>
    </source>
</reference>
<dbReference type="STRING" id="363870.NG54_12890"/>
<dbReference type="EMBL" id="JRUN01000040">
    <property type="protein sequence ID" value="KHD84836.1"/>
    <property type="molecule type" value="Genomic_DNA"/>
</dbReference>
<comment type="caution">
    <text evidence="1">The sequence shown here is derived from an EMBL/GenBank/DDBJ whole genome shotgun (WGS) entry which is preliminary data.</text>
</comment>
<evidence type="ECO:0000313" key="1">
    <source>
        <dbReference type="EMBL" id="KHD84836.1"/>
    </source>
</evidence>
<proteinExistence type="predicted"/>
<dbReference type="Proteomes" id="UP000030588">
    <property type="component" value="Unassembled WGS sequence"/>
</dbReference>
<name>A0A0A6VB91_9BACI</name>
<gene>
    <name evidence="1" type="ORF">NG54_12890</name>
</gene>
<organism evidence="1 2">
    <name type="scientific">Heyndrickxia ginsengihumi</name>
    <dbReference type="NCBI Taxonomy" id="363870"/>
    <lineage>
        <taxon>Bacteria</taxon>
        <taxon>Bacillati</taxon>
        <taxon>Bacillota</taxon>
        <taxon>Bacilli</taxon>
        <taxon>Bacillales</taxon>
        <taxon>Bacillaceae</taxon>
        <taxon>Heyndrickxia</taxon>
    </lineage>
</organism>
<dbReference type="AlphaFoldDB" id="A0A0A6VB91"/>